<reference evidence="1 2" key="1">
    <citation type="journal article" date="2014" name="Nature">
        <title>Sequential evolution of bacterial morphology by co-option of a developmental regulator.</title>
        <authorList>
            <person name="Jiang C."/>
            <person name="Brown P.J."/>
            <person name="Ducret A."/>
            <person name="Brun Y.V."/>
        </authorList>
    </citation>
    <scope>NUCLEOTIDE SEQUENCE [LARGE SCALE GENOMIC DNA]</scope>
    <source>
        <strain evidence="1 2">DSM 16100</strain>
    </source>
</reference>
<evidence type="ECO:0000313" key="2">
    <source>
        <dbReference type="Proteomes" id="UP000017837"/>
    </source>
</evidence>
<comment type="caution">
    <text evidence="1">The sequence shown here is derived from an EMBL/GenBank/DDBJ whole genome shotgun (WGS) entry which is preliminary data.</text>
</comment>
<organism evidence="1 2">
    <name type="scientific">Asticcacaulis benevestitus DSM 16100 = ATCC BAA-896</name>
    <dbReference type="NCBI Taxonomy" id="1121022"/>
    <lineage>
        <taxon>Bacteria</taxon>
        <taxon>Pseudomonadati</taxon>
        <taxon>Pseudomonadota</taxon>
        <taxon>Alphaproteobacteria</taxon>
        <taxon>Caulobacterales</taxon>
        <taxon>Caulobacteraceae</taxon>
        <taxon>Asticcacaulis</taxon>
    </lineage>
</organism>
<proteinExistence type="predicted"/>
<dbReference type="EMBL" id="AWGB01000011">
    <property type="protein sequence ID" value="ESQ92678.1"/>
    <property type="molecule type" value="Genomic_DNA"/>
</dbReference>
<name>V4RN56_9CAUL</name>
<keyword evidence="2" id="KW-1185">Reference proteome</keyword>
<evidence type="ECO:0000313" key="1">
    <source>
        <dbReference type="EMBL" id="ESQ92678.1"/>
    </source>
</evidence>
<protein>
    <submittedName>
        <fullName evidence="1">Uncharacterized protein</fullName>
    </submittedName>
</protein>
<dbReference type="AlphaFoldDB" id="V4RN56"/>
<accession>V4RN56</accession>
<dbReference type="Proteomes" id="UP000017837">
    <property type="component" value="Unassembled WGS sequence"/>
</dbReference>
<gene>
    <name evidence="1" type="ORF">ABENE_07610</name>
</gene>
<dbReference type="PATRIC" id="fig|1121022.4.peg.1526"/>
<sequence length="31" mass="3533">MGANLPSRSKKQHDKFSYINTRLIGMLLVLT</sequence>